<keyword evidence="4" id="KW-1185">Reference proteome</keyword>
<feature type="compositionally biased region" description="Low complexity" evidence="1">
    <location>
        <begin position="26"/>
        <end position="40"/>
    </location>
</feature>
<dbReference type="AlphaFoldDB" id="A0A2I1PAT7"/>
<feature type="region of interest" description="Disordered" evidence="1">
    <location>
        <begin position="26"/>
        <end position="66"/>
    </location>
</feature>
<name>A0A2I1PAT7_9MICO</name>
<dbReference type="Proteomes" id="UP000234206">
    <property type="component" value="Unassembled WGS sequence"/>
</dbReference>
<protein>
    <recommendedName>
        <fullName evidence="5">Secreted protein</fullName>
    </recommendedName>
</protein>
<reference evidence="3 4" key="1">
    <citation type="submission" date="2017-12" db="EMBL/GenBank/DDBJ databases">
        <title>Phylogenetic diversity of female urinary microbiome.</title>
        <authorList>
            <person name="Thomas-White K."/>
            <person name="Wolfe A.J."/>
        </authorList>
    </citation>
    <scope>NUCLEOTIDE SEQUENCE [LARGE SCALE GENOMIC DNA]</scope>
    <source>
        <strain evidence="3 4">UMB1298</strain>
    </source>
</reference>
<comment type="caution">
    <text evidence="3">The sequence shown here is derived from an EMBL/GenBank/DDBJ whole genome shotgun (WGS) entry which is preliminary data.</text>
</comment>
<sequence>MTMSTTCAISRAIVAAALAATTLTACTGTSDGSDTTRPPSTDAPPSTPPAHSAPTPGTPDAFLPSSTAEGGILFHEMPAEGNDLRMSGLFDLRDGCLTGIDPDTGTRYPVSLLAGSTVEDDRVSMPDGSSIEIGVPFHSSGVEIDDEAPTGEAPADGATPSSTRTPVARMGLLDDADGYAQKCGLDQAEVSRFLWVHGDLTPATGASRSSG</sequence>
<gene>
    <name evidence="3" type="ORF">CYJ76_05675</name>
</gene>
<organism evidence="3 4">
    <name type="scientific">Kytococcus schroeteri</name>
    <dbReference type="NCBI Taxonomy" id="138300"/>
    <lineage>
        <taxon>Bacteria</taxon>
        <taxon>Bacillati</taxon>
        <taxon>Actinomycetota</taxon>
        <taxon>Actinomycetes</taxon>
        <taxon>Micrococcales</taxon>
        <taxon>Kytococcaceae</taxon>
        <taxon>Kytococcus</taxon>
    </lineage>
</organism>
<evidence type="ECO:0000256" key="2">
    <source>
        <dbReference type="SAM" id="SignalP"/>
    </source>
</evidence>
<feature type="chain" id="PRO_5039238255" description="Secreted protein" evidence="2">
    <location>
        <begin position="20"/>
        <end position="211"/>
    </location>
</feature>
<keyword evidence="2" id="KW-0732">Signal</keyword>
<evidence type="ECO:0008006" key="5">
    <source>
        <dbReference type="Google" id="ProtNLM"/>
    </source>
</evidence>
<accession>A0A2I1PAT7</accession>
<feature type="region of interest" description="Disordered" evidence="1">
    <location>
        <begin position="143"/>
        <end position="166"/>
    </location>
</feature>
<proteinExistence type="predicted"/>
<evidence type="ECO:0000256" key="1">
    <source>
        <dbReference type="SAM" id="MobiDB-lite"/>
    </source>
</evidence>
<feature type="signal peptide" evidence="2">
    <location>
        <begin position="1"/>
        <end position="19"/>
    </location>
</feature>
<feature type="compositionally biased region" description="Low complexity" evidence="1">
    <location>
        <begin position="49"/>
        <end position="59"/>
    </location>
</feature>
<dbReference type="EMBL" id="PKIZ01000009">
    <property type="protein sequence ID" value="PKZ41745.1"/>
    <property type="molecule type" value="Genomic_DNA"/>
</dbReference>
<evidence type="ECO:0000313" key="3">
    <source>
        <dbReference type="EMBL" id="PKZ41745.1"/>
    </source>
</evidence>
<evidence type="ECO:0000313" key="4">
    <source>
        <dbReference type="Proteomes" id="UP000234206"/>
    </source>
</evidence>